<evidence type="ECO:0000256" key="4">
    <source>
        <dbReference type="ARBA" id="ARBA00022614"/>
    </source>
</evidence>
<dbReference type="InterPro" id="IPR017241">
    <property type="entry name" value="Toll-like_receptor"/>
</dbReference>
<evidence type="ECO:0000259" key="18">
    <source>
        <dbReference type="PROSITE" id="PS50104"/>
    </source>
</evidence>
<evidence type="ECO:0000256" key="13">
    <source>
        <dbReference type="ARBA" id="ARBA00023180"/>
    </source>
</evidence>
<evidence type="ECO:0000256" key="7">
    <source>
        <dbReference type="ARBA" id="ARBA00022737"/>
    </source>
</evidence>
<dbReference type="PRINTS" id="PR00019">
    <property type="entry name" value="LEURICHRPT"/>
</dbReference>
<evidence type="ECO:0000256" key="12">
    <source>
        <dbReference type="ARBA" id="ARBA00023170"/>
    </source>
</evidence>
<keyword evidence="20" id="KW-1185">Reference proteome</keyword>
<keyword evidence="7" id="KW-0677">Repeat</keyword>
<dbReference type="InterPro" id="IPR000157">
    <property type="entry name" value="TIR_dom"/>
</dbReference>
<evidence type="ECO:0000256" key="9">
    <source>
        <dbReference type="ARBA" id="ARBA00022989"/>
    </source>
</evidence>
<evidence type="ECO:0000256" key="15">
    <source>
        <dbReference type="PIRNR" id="PIRNR037595"/>
    </source>
</evidence>
<keyword evidence="11" id="KW-0472">Membrane</keyword>
<dbReference type="Ensembl" id="ENSOKIT00005061249.1">
    <property type="protein sequence ID" value="ENSOKIP00005057617.1"/>
    <property type="gene ID" value="ENSOKIG00005024720.1"/>
</dbReference>
<dbReference type="SMART" id="SM00364">
    <property type="entry name" value="LRR_BAC"/>
    <property type="match status" value="3"/>
</dbReference>
<dbReference type="InterPro" id="IPR003591">
    <property type="entry name" value="Leu-rich_rpt_typical-subtyp"/>
</dbReference>
<evidence type="ECO:0000256" key="5">
    <source>
        <dbReference type="ARBA" id="ARBA00022692"/>
    </source>
</evidence>
<evidence type="ECO:0000313" key="20">
    <source>
        <dbReference type="Proteomes" id="UP000694557"/>
    </source>
</evidence>
<evidence type="ECO:0000256" key="11">
    <source>
        <dbReference type="ARBA" id="ARBA00023136"/>
    </source>
</evidence>
<dbReference type="PIRSF" id="PIRSF037595">
    <property type="entry name" value="Toll-like_receptor"/>
    <property type="match status" value="1"/>
</dbReference>
<dbReference type="PANTHER" id="PTHR24365">
    <property type="entry name" value="TOLL-LIKE RECEPTOR"/>
    <property type="match status" value="1"/>
</dbReference>
<evidence type="ECO:0000256" key="2">
    <source>
        <dbReference type="ARBA" id="ARBA00009634"/>
    </source>
</evidence>
<feature type="domain" description="TIR" evidence="18">
    <location>
        <begin position="651"/>
        <end position="794"/>
    </location>
</feature>
<evidence type="ECO:0000256" key="8">
    <source>
        <dbReference type="ARBA" id="ARBA00022859"/>
    </source>
</evidence>
<dbReference type="FunFam" id="3.80.10.10:FF:000046">
    <property type="entry name" value="Toll-like receptor 2"/>
    <property type="match status" value="1"/>
</dbReference>
<organism evidence="19 20">
    <name type="scientific">Oncorhynchus kisutch</name>
    <name type="common">Coho salmon</name>
    <name type="synonym">Salmo kisutch</name>
    <dbReference type="NCBI Taxonomy" id="8019"/>
    <lineage>
        <taxon>Eukaryota</taxon>
        <taxon>Metazoa</taxon>
        <taxon>Chordata</taxon>
        <taxon>Craniata</taxon>
        <taxon>Vertebrata</taxon>
        <taxon>Euteleostomi</taxon>
        <taxon>Actinopterygii</taxon>
        <taxon>Neopterygii</taxon>
        <taxon>Teleostei</taxon>
        <taxon>Protacanthopterygii</taxon>
        <taxon>Salmoniformes</taxon>
        <taxon>Salmonidae</taxon>
        <taxon>Salmoninae</taxon>
        <taxon>Oncorhynchus</taxon>
    </lineage>
</organism>
<evidence type="ECO:0000256" key="14">
    <source>
        <dbReference type="ARBA" id="ARBA00023198"/>
    </source>
</evidence>
<accession>A0A8C7MJ64</accession>
<dbReference type="FunFam" id="3.40.50.10140:FF:000001">
    <property type="entry name" value="Toll-like receptor 2"/>
    <property type="match status" value="1"/>
</dbReference>
<keyword evidence="9" id="KW-1133">Transmembrane helix</keyword>
<dbReference type="InterPro" id="IPR032675">
    <property type="entry name" value="LRR_dom_sf"/>
</dbReference>
<dbReference type="GO" id="GO:0002224">
    <property type="term" value="P:toll-like receptor signaling pathway"/>
    <property type="evidence" value="ECO:0007669"/>
    <property type="project" value="InterPro"/>
</dbReference>
<dbReference type="SUPFAM" id="SSF52058">
    <property type="entry name" value="L domain-like"/>
    <property type="match status" value="1"/>
</dbReference>
<evidence type="ECO:0000313" key="19">
    <source>
        <dbReference type="Ensembl" id="ENSOKIP00005057617.1"/>
    </source>
</evidence>
<dbReference type="Pfam" id="PF13855">
    <property type="entry name" value="LRR_8"/>
    <property type="match status" value="1"/>
</dbReference>
<dbReference type="InterPro" id="IPR001611">
    <property type="entry name" value="Leu-rich_rpt"/>
</dbReference>
<dbReference type="GO" id="GO:0045087">
    <property type="term" value="P:innate immune response"/>
    <property type="evidence" value="ECO:0007669"/>
    <property type="project" value="UniProtKB-UniRule"/>
</dbReference>
<dbReference type="CTD" id="7096"/>
<dbReference type="GO" id="GO:0006954">
    <property type="term" value="P:inflammatory response"/>
    <property type="evidence" value="ECO:0007669"/>
    <property type="project" value="UniProtKB-UniRule"/>
</dbReference>
<feature type="disulfide bond" evidence="16">
    <location>
        <begin position="428"/>
        <end position="451"/>
    </location>
</feature>
<keyword evidence="4" id="KW-0433">Leucine-rich repeat</keyword>
<protein>
    <submittedName>
        <fullName evidence="19">Toll-like receptor 6</fullName>
    </submittedName>
</protein>
<keyword evidence="12 15" id="KW-0675">Receptor</keyword>
<dbReference type="SMART" id="SM00369">
    <property type="entry name" value="LRR_TYP"/>
    <property type="match status" value="4"/>
</dbReference>
<dbReference type="Gene3D" id="3.40.50.10140">
    <property type="entry name" value="Toll/interleukin-1 receptor homology (TIR) domain"/>
    <property type="match status" value="1"/>
</dbReference>
<dbReference type="Pfam" id="PF01582">
    <property type="entry name" value="TIR"/>
    <property type="match status" value="1"/>
</dbReference>
<evidence type="ECO:0000256" key="17">
    <source>
        <dbReference type="SAM" id="SignalP"/>
    </source>
</evidence>
<comment type="subcellular location">
    <subcellularLocation>
        <location evidence="1">Membrane</location>
        <topology evidence="1">Single-pass type I membrane protein</topology>
    </subcellularLocation>
</comment>
<keyword evidence="8 15" id="KW-0391">Immunity</keyword>
<dbReference type="Proteomes" id="UP000694557">
    <property type="component" value="Unassembled WGS sequence"/>
</dbReference>
<dbReference type="Gene3D" id="3.80.10.10">
    <property type="entry name" value="Ribonuclease Inhibitor"/>
    <property type="match status" value="1"/>
</dbReference>
<dbReference type="PROSITE" id="PS51450">
    <property type="entry name" value="LRR"/>
    <property type="match status" value="2"/>
</dbReference>
<comment type="similarity">
    <text evidence="2 15">Belongs to the Toll-like receptor family.</text>
</comment>
<dbReference type="GO" id="GO:0004888">
    <property type="term" value="F:transmembrane signaling receptor activity"/>
    <property type="evidence" value="ECO:0007669"/>
    <property type="project" value="InterPro"/>
</dbReference>
<dbReference type="AlphaFoldDB" id="A0A8C7MJ64"/>
<feature type="chain" id="PRO_5034579821" evidence="17">
    <location>
        <begin position="20"/>
        <end position="809"/>
    </location>
</feature>
<evidence type="ECO:0000256" key="3">
    <source>
        <dbReference type="ARBA" id="ARBA00022588"/>
    </source>
</evidence>
<feature type="signal peptide" evidence="17">
    <location>
        <begin position="1"/>
        <end position="19"/>
    </location>
</feature>
<gene>
    <name evidence="19" type="primary">tlr1</name>
</gene>
<keyword evidence="10" id="KW-0520">NAD</keyword>
<keyword evidence="16" id="KW-1015">Disulfide bond</keyword>
<sequence>MRAVAVTLWAVAALMGVHQSTPPPSSEIHTIIVNLSSKNISAVPRNLPPCTEALDLSQNNIHKLGHEDFQVTTHLRFLNLSWNVLENIDPETFHPTPLLESLDLSHNQLQNLSDQRYLLLALNLRDLDLTFNMFHTMTLGVEFHSLTKLERLGLGAKIIRVEDFINITDVHLQTLTLRLEYLTAYESGSLSDVQAEKVSIGLTNKPTDRNLIADALLMFNEVELMGMNINGLVASYLVELVKERRAVNTTHLYLTNMAITWKHLTNTINAVFESPIIHLSTSDVAIHTPPVSDTPGRNTSHTKSFSARRAGVVSFFFSLEVLCNFFINMPVERLAMTETSIIHMTCPKLPSGILQLDFSDCALADTVFSRVEQQITVECTTLNKVNILVLRGNNLRSLQTLSKRVQNMISLSHLDLSLNSLVYSGQECHWPPNIVHLNLSSNGLSESVFSCLPNSTVSLDLQNNQISTVPETLLALDSLLALDLSANRLRDLPVCAGFPHLKYLLLRENSLHAPSVRVLETCPVLQVLDASRNPFTCTCGLRGFSDLGAGTGLGSGHPAIQLLHWPGAYRCSYPEAWRNSTLEGFQIPEISCNVGLLATAILCPAVAVIIVMVTLCHHLDIPWYLGMIRQWTRAKYRARTQQVRPEELEGVVFHAFVSYSQHDADWVKGQLLPNLEGSGGGLHICRHERDFVPGKTIVENIIQCVERSRRCVFVLSRHFVRSEWCHYELYFASHQRLTRGSDSVILVLLEPLPQYMIPSKYYQLKAMMGRHTYLEWPQDRGKHRLFWANLRAALQADLPTAPVRDDVDE</sequence>
<dbReference type="GeneTree" id="ENSGT00940000162201"/>
<dbReference type="KEGG" id="oki:109864698"/>
<evidence type="ECO:0000256" key="6">
    <source>
        <dbReference type="ARBA" id="ARBA00022729"/>
    </source>
</evidence>
<evidence type="ECO:0000256" key="1">
    <source>
        <dbReference type="ARBA" id="ARBA00004479"/>
    </source>
</evidence>
<evidence type="ECO:0000256" key="16">
    <source>
        <dbReference type="PIRSR" id="PIRSR037595-2"/>
    </source>
</evidence>
<keyword evidence="5" id="KW-0812">Transmembrane</keyword>
<evidence type="ECO:0000256" key="10">
    <source>
        <dbReference type="ARBA" id="ARBA00023027"/>
    </source>
</evidence>
<dbReference type="InterPro" id="IPR035897">
    <property type="entry name" value="Toll_tir_struct_dom_sf"/>
</dbReference>
<name>A0A8C7MJ64_ONCKI</name>
<keyword evidence="14 15" id="KW-0395">Inflammatory response</keyword>
<dbReference type="SMART" id="SM00255">
    <property type="entry name" value="TIR"/>
    <property type="match status" value="1"/>
</dbReference>
<dbReference type="PANTHER" id="PTHR24365:SF422">
    <property type="entry name" value="TOLL-LIKE RECEPTOR 6"/>
    <property type="match status" value="1"/>
</dbReference>
<dbReference type="PRINTS" id="PR01537">
    <property type="entry name" value="INTRLKN1R1F"/>
</dbReference>
<dbReference type="PROSITE" id="PS50104">
    <property type="entry name" value="TIR"/>
    <property type="match status" value="1"/>
</dbReference>
<keyword evidence="3 15" id="KW-0399">Innate immunity</keyword>
<keyword evidence="13" id="KW-0325">Glycoprotein</keyword>
<dbReference type="SUPFAM" id="SSF52200">
    <property type="entry name" value="Toll/Interleukin receptor TIR domain"/>
    <property type="match status" value="1"/>
</dbReference>
<reference evidence="19" key="1">
    <citation type="submission" date="2025-08" db="UniProtKB">
        <authorList>
            <consortium name="Ensembl"/>
        </authorList>
    </citation>
    <scope>IDENTIFICATION</scope>
</reference>
<proteinExistence type="inferred from homology"/>
<keyword evidence="6 17" id="KW-0732">Signal</keyword>
<reference evidence="19" key="2">
    <citation type="submission" date="2025-09" db="UniProtKB">
        <authorList>
            <consortium name="Ensembl"/>
        </authorList>
    </citation>
    <scope>IDENTIFICATION</scope>
</reference>
<dbReference type="GO" id="GO:0005886">
    <property type="term" value="C:plasma membrane"/>
    <property type="evidence" value="ECO:0007669"/>
    <property type="project" value="TreeGrafter"/>
</dbReference>